<dbReference type="AlphaFoldDB" id="A0A6C0EG90"/>
<dbReference type="InterPro" id="IPR036770">
    <property type="entry name" value="Ankyrin_rpt-contain_sf"/>
</dbReference>
<dbReference type="SUPFAM" id="SSF48403">
    <property type="entry name" value="Ankyrin repeat"/>
    <property type="match status" value="1"/>
</dbReference>
<evidence type="ECO:0008006" key="2">
    <source>
        <dbReference type="Google" id="ProtNLM"/>
    </source>
</evidence>
<sequence>MDDQNVLTFYKLCCLGDMHGLINIFENLSDTSSIEMSYAYYIVWVQSNLNDNRLEILKWLFKLDSDIDVDRIENDYLVDEHIPNDALVLACKKGHCEVIKWLFTKEPYLSSFQNRCNIVYIFEISCCFKNLDIVKIIFQKLSDYISERSNILNQAYNNAINNQNTQVIKWLLEIDKNNLLNY</sequence>
<proteinExistence type="predicted"/>
<protein>
    <recommendedName>
        <fullName evidence="2">Ankyrin repeat protein</fullName>
    </recommendedName>
</protein>
<accession>A0A6C0EG90</accession>
<reference evidence="1" key="1">
    <citation type="journal article" date="2020" name="Nature">
        <title>Giant virus diversity and host interactions through global metagenomics.</title>
        <authorList>
            <person name="Schulz F."/>
            <person name="Roux S."/>
            <person name="Paez-Espino D."/>
            <person name="Jungbluth S."/>
            <person name="Walsh D.A."/>
            <person name="Denef V.J."/>
            <person name="McMahon K.D."/>
            <person name="Konstantinidis K.T."/>
            <person name="Eloe-Fadrosh E.A."/>
            <person name="Kyrpides N.C."/>
            <person name="Woyke T."/>
        </authorList>
    </citation>
    <scope>NUCLEOTIDE SEQUENCE</scope>
    <source>
        <strain evidence="1">GVMAG-M-3300001348-25</strain>
    </source>
</reference>
<dbReference type="EMBL" id="MN738853">
    <property type="protein sequence ID" value="QHT28227.1"/>
    <property type="molecule type" value="Genomic_DNA"/>
</dbReference>
<evidence type="ECO:0000313" key="1">
    <source>
        <dbReference type="EMBL" id="QHT28227.1"/>
    </source>
</evidence>
<name>A0A6C0EG90_9ZZZZ</name>
<organism evidence="1">
    <name type="scientific">viral metagenome</name>
    <dbReference type="NCBI Taxonomy" id="1070528"/>
    <lineage>
        <taxon>unclassified sequences</taxon>
        <taxon>metagenomes</taxon>
        <taxon>organismal metagenomes</taxon>
    </lineage>
</organism>
<dbReference type="Gene3D" id="1.25.40.20">
    <property type="entry name" value="Ankyrin repeat-containing domain"/>
    <property type="match status" value="1"/>
</dbReference>